<dbReference type="KEGG" id="pphe:PP2015_277"/>
<gene>
    <name evidence="1" type="ORF">PP2015_277</name>
</gene>
<dbReference type="Proteomes" id="UP000061457">
    <property type="component" value="Chromosome I"/>
</dbReference>
<dbReference type="AlphaFoldDB" id="A0A0S2JY67"/>
<dbReference type="OrthoDB" id="9789675at2"/>
<dbReference type="PATRIC" id="fig|161398.10.peg.284"/>
<dbReference type="RefSeq" id="WP_058028580.1">
    <property type="nucleotide sequence ID" value="NZ_CP013187.1"/>
</dbReference>
<accession>A0A0S2JY67</accession>
<reference evidence="1 2" key="1">
    <citation type="submission" date="2015-11" db="EMBL/GenBank/DDBJ databases">
        <authorList>
            <person name="Zhang Y."/>
            <person name="Guo Z."/>
        </authorList>
    </citation>
    <scope>NUCLEOTIDE SEQUENCE [LARGE SCALE GENOMIC DNA]</scope>
    <source>
        <strain evidence="1 2">KCTC 12086</strain>
    </source>
</reference>
<evidence type="ECO:0000313" key="1">
    <source>
        <dbReference type="EMBL" id="ALO40804.1"/>
    </source>
</evidence>
<proteinExistence type="predicted"/>
<organism evidence="1 2">
    <name type="scientific">Pseudoalteromonas phenolica</name>
    <dbReference type="NCBI Taxonomy" id="161398"/>
    <lineage>
        <taxon>Bacteria</taxon>
        <taxon>Pseudomonadati</taxon>
        <taxon>Pseudomonadota</taxon>
        <taxon>Gammaproteobacteria</taxon>
        <taxon>Alteromonadales</taxon>
        <taxon>Pseudoalteromonadaceae</taxon>
        <taxon>Pseudoalteromonas</taxon>
    </lineage>
</organism>
<dbReference type="EMBL" id="CP013187">
    <property type="protein sequence ID" value="ALO40804.1"/>
    <property type="molecule type" value="Genomic_DNA"/>
</dbReference>
<evidence type="ECO:0000313" key="2">
    <source>
        <dbReference type="Proteomes" id="UP000061457"/>
    </source>
</evidence>
<keyword evidence="2" id="KW-1185">Reference proteome</keyword>
<sequence>MTLPKSNPVQFCKAFIQRELDEYRNDGPIYMTYWPVMERMIKRADELKLPFQELIESFGYSDRTEGYPPSNAYIWLTLEHIWFSSDYCQEDIVKVRENYKELKTLQEDIVELASRLSTKLQRQSDLYETSGFSKPEYQSLSGLVELASKKKPLYKQHVSKKLKSLTYQYDLKYWPSKTELVSAIADFEKAQLSPTHCQFPEDVINGRRSDFKDFVLAFDKAFDEQNDLKTGFRFSNNALADIINVVLDLPFDKLATGEAVRIIRNRFKNMVTVI</sequence>
<protein>
    <submittedName>
        <fullName evidence="1">Uncharacterized protein</fullName>
    </submittedName>
</protein>
<name>A0A0S2JY67_9GAMM</name>